<proteinExistence type="predicted"/>
<name>A0ABU4HSF9_9ACTN</name>
<feature type="transmembrane region" description="Helical" evidence="8">
    <location>
        <begin position="26"/>
        <end position="43"/>
    </location>
</feature>
<keyword evidence="3 8" id="KW-0812">Transmembrane</keyword>
<dbReference type="PANTHER" id="PTHR11003">
    <property type="entry name" value="POTASSIUM CHANNEL, SUBFAMILY K"/>
    <property type="match status" value="1"/>
</dbReference>
<evidence type="ECO:0000256" key="1">
    <source>
        <dbReference type="ARBA" id="ARBA00004141"/>
    </source>
</evidence>
<feature type="domain" description="Potassium channel" evidence="9">
    <location>
        <begin position="32"/>
        <end position="101"/>
    </location>
</feature>
<dbReference type="EMBL" id="JAWSTH010000051">
    <property type="protein sequence ID" value="MDW5596262.1"/>
    <property type="molecule type" value="Genomic_DNA"/>
</dbReference>
<comment type="subcellular location">
    <subcellularLocation>
        <location evidence="1">Membrane</location>
        <topology evidence="1">Multi-pass membrane protein</topology>
    </subcellularLocation>
</comment>
<evidence type="ECO:0000256" key="6">
    <source>
        <dbReference type="ARBA" id="ARBA00023136"/>
    </source>
</evidence>
<keyword evidence="2" id="KW-0813">Transport</keyword>
<comment type="caution">
    <text evidence="10">The sequence shown here is derived from an EMBL/GenBank/DDBJ whole genome shotgun (WGS) entry which is preliminary data.</text>
</comment>
<reference evidence="11" key="1">
    <citation type="submission" date="2023-07" db="EMBL/GenBank/DDBJ databases">
        <title>Conexibacter stalactiti sp. nov., isolated from stalactites in a lava cave and emended description of the genus Conexibacter.</title>
        <authorList>
            <person name="Lee S.D."/>
        </authorList>
    </citation>
    <scope>NUCLEOTIDE SEQUENCE [LARGE SCALE GENOMIC DNA]</scope>
    <source>
        <strain evidence="11">KCTC 39840</strain>
    </source>
</reference>
<dbReference type="RefSeq" id="WP_318598643.1">
    <property type="nucleotide sequence ID" value="NZ_JAWSTH010000051.1"/>
</dbReference>
<dbReference type="InterPro" id="IPR003280">
    <property type="entry name" value="2pore_dom_K_chnl"/>
</dbReference>
<gene>
    <name evidence="10" type="ORF">R7226_18075</name>
</gene>
<dbReference type="Pfam" id="PF07885">
    <property type="entry name" value="Ion_trans_2"/>
    <property type="match status" value="1"/>
</dbReference>
<evidence type="ECO:0000259" key="9">
    <source>
        <dbReference type="Pfam" id="PF07885"/>
    </source>
</evidence>
<dbReference type="Proteomes" id="UP001284601">
    <property type="component" value="Unassembled WGS sequence"/>
</dbReference>
<evidence type="ECO:0000256" key="3">
    <source>
        <dbReference type="ARBA" id="ARBA00022692"/>
    </source>
</evidence>
<accession>A0ABU4HSF9</accession>
<feature type="transmembrane region" description="Helical" evidence="8">
    <location>
        <begin position="78"/>
        <end position="99"/>
    </location>
</feature>
<evidence type="ECO:0000256" key="8">
    <source>
        <dbReference type="SAM" id="Phobius"/>
    </source>
</evidence>
<evidence type="ECO:0000256" key="5">
    <source>
        <dbReference type="ARBA" id="ARBA00023065"/>
    </source>
</evidence>
<feature type="transmembrane region" description="Helical" evidence="8">
    <location>
        <begin position="50"/>
        <end position="66"/>
    </location>
</feature>
<evidence type="ECO:0000313" key="10">
    <source>
        <dbReference type="EMBL" id="MDW5596262.1"/>
    </source>
</evidence>
<protein>
    <submittedName>
        <fullName evidence="10">Potassium channel family protein</fullName>
    </submittedName>
</protein>
<dbReference type="SUPFAM" id="SSF81324">
    <property type="entry name" value="Voltage-gated potassium channels"/>
    <property type="match status" value="1"/>
</dbReference>
<reference evidence="10 11" key="2">
    <citation type="submission" date="2023-10" db="EMBL/GenBank/DDBJ databases">
        <authorList>
            <person name="Han X.F."/>
        </authorList>
    </citation>
    <scope>NUCLEOTIDE SEQUENCE [LARGE SCALE GENOMIC DNA]</scope>
    <source>
        <strain evidence="10 11">KCTC 39840</strain>
    </source>
</reference>
<evidence type="ECO:0000256" key="2">
    <source>
        <dbReference type="ARBA" id="ARBA00022448"/>
    </source>
</evidence>
<dbReference type="Gene3D" id="1.10.287.70">
    <property type="match status" value="1"/>
</dbReference>
<dbReference type="PANTHER" id="PTHR11003:SF291">
    <property type="entry name" value="IP11374P"/>
    <property type="match status" value="1"/>
</dbReference>
<sequence>MIPLLLAARRLAAALAAVWRNPETKALPVVAGALVLTGTLFYWRFEDWTIVEALYFSVVTLTTVGFGDLSPTSAGTQLFTVVYILTGLGVLVALLSSVAEQYLSQRAEGRHAGARLRARGSSEVDGL</sequence>
<dbReference type="GO" id="GO:0034220">
    <property type="term" value="P:monoatomic ion transmembrane transport"/>
    <property type="evidence" value="ECO:0007669"/>
    <property type="project" value="UniProtKB-KW"/>
</dbReference>
<evidence type="ECO:0000256" key="4">
    <source>
        <dbReference type="ARBA" id="ARBA00022989"/>
    </source>
</evidence>
<keyword evidence="4 8" id="KW-1133">Transmembrane helix</keyword>
<organism evidence="10 11">
    <name type="scientific">Conexibacter stalactiti</name>
    <dbReference type="NCBI Taxonomy" id="1940611"/>
    <lineage>
        <taxon>Bacteria</taxon>
        <taxon>Bacillati</taxon>
        <taxon>Actinomycetota</taxon>
        <taxon>Thermoleophilia</taxon>
        <taxon>Solirubrobacterales</taxon>
        <taxon>Conexibacteraceae</taxon>
        <taxon>Conexibacter</taxon>
    </lineage>
</organism>
<keyword evidence="11" id="KW-1185">Reference proteome</keyword>
<evidence type="ECO:0000256" key="7">
    <source>
        <dbReference type="ARBA" id="ARBA00023303"/>
    </source>
</evidence>
<keyword evidence="6 8" id="KW-0472">Membrane</keyword>
<evidence type="ECO:0000313" key="11">
    <source>
        <dbReference type="Proteomes" id="UP001284601"/>
    </source>
</evidence>
<keyword evidence="7 10" id="KW-0407">Ion channel</keyword>
<keyword evidence="5" id="KW-0406">Ion transport</keyword>
<dbReference type="InterPro" id="IPR013099">
    <property type="entry name" value="K_chnl_dom"/>
</dbReference>